<dbReference type="PANTHER" id="PTHR43236">
    <property type="entry name" value="ANTITOXIN HIGA1"/>
    <property type="match status" value="1"/>
</dbReference>
<feature type="domain" description="IrrE N-terminal-like" evidence="1">
    <location>
        <begin position="64"/>
        <end position="157"/>
    </location>
</feature>
<dbReference type="PANTHER" id="PTHR43236:SF1">
    <property type="entry name" value="BLL7220 PROTEIN"/>
    <property type="match status" value="1"/>
</dbReference>
<dbReference type="RefSeq" id="WP_377852671.1">
    <property type="nucleotide sequence ID" value="NZ_JBHLZU010000012.1"/>
</dbReference>
<sequence>MRGRYPEAAQEQARAMLAVLERDHPGAAERLRPHPIIELASWTDLRVLLVEEHSDGQGCSVSGSYHPELSPPTLLVGRSLSHRRRAFTALHELGHHLQQNDVGLGERTFDAEDPVRFQEEACDAFAAQVLLPDDQIRQRIGPAGPTARDVVDLYESSAASREACCVWAARHLTEAGAVVLHDAAGTVLFAAPRGFVPPARRSDQSDTPLVRAALRAKGPVEHHETFVRYRDGRTSSPLSGQAAWCGDDYVITVLRSRVASAA</sequence>
<proteinExistence type="predicted"/>
<accession>A0ABV5ZWV4</accession>
<dbReference type="Gene3D" id="1.10.10.2910">
    <property type="match status" value="1"/>
</dbReference>
<evidence type="ECO:0000259" key="1">
    <source>
        <dbReference type="Pfam" id="PF06114"/>
    </source>
</evidence>
<dbReference type="EMBL" id="JBHLZU010000012">
    <property type="protein sequence ID" value="MFB9905366.1"/>
    <property type="molecule type" value="Genomic_DNA"/>
</dbReference>
<keyword evidence="3" id="KW-1185">Reference proteome</keyword>
<dbReference type="InterPro" id="IPR052345">
    <property type="entry name" value="Rad_response_metalloprotease"/>
</dbReference>
<evidence type="ECO:0000313" key="2">
    <source>
        <dbReference type="EMBL" id="MFB9905366.1"/>
    </source>
</evidence>
<dbReference type="Proteomes" id="UP001589693">
    <property type="component" value="Unassembled WGS sequence"/>
</dbReference>
<organism evidence="2 3">
    <name type="scientific">Allokutzneria oryzae</name>
    <dbReference type="NCBI Taxonomy" id="1378989"/>
    <lineage>
        <taxon>Bacteria</taxon>
        <taxon>Bacillati</taxon>
        <taxon>Actinomycetota</taxon>
        <taxon>Actinomycetes</taxon>
        <taxon>Pseudonocardiales</taxon>
        <taxon>Pseudonocardiaceae</taxon>
        <taxon>Allokutzneria</taxon>
    </lineage>
</organism>
<name>A0ABV5ZWV4_9PSEU</name>
<comment type="caution">
    <text evidence="2">The sequence shown here is derived from an EMBL/GenBank/DDBJ whole genome shotgun (WGS) entry which is preliminary data.</text>
</comment>
<gene>
    <name evidence="2" type="ORF">ACFFQA_15635</name>
</gene>
<reference evidence="2 3" key="1">
    <citation type="submission" date="2024-09" db="EMBL/GenBank/DDBJ databases">
        <authorList>
            <person name="Sun Q."/>
            <person name="Mori K."/>
        </authorList>
    </citation>
    <scope>NUCLEOTIDE SEQUENCE [LARGE SCALE GENOMIC DNA]</scope>
    <source>
        <strain evidence="2 3">TBRC 7907</strain>
    </source>
</reference>
<dbReference type="InterPro" id="IPR010359">
    <property type="entry name" value="IrrE_HExxH"/>
</dbReference>
<evidence type="ECO:0000313" key="3">
    <source>
        <dbReference type="Proteomes" id="UP001589693"/>
    </source>
</evidence>
<protein>
    <submittedName>
        <fullName evidence="2">ImmA/IrrE family metallo-endopeptidase</fullName>
    </submittedName>
</protein>
<dbReference type="Pfam" id="PF06114">
    <property type="entry name" value="Peptidase_M78"/>
    <property type="match status" value="1"/>
</dbReference>